<dbReference type="Gene3D" id="3.40.50.1360">
    <property type="match status" value="1"/>
</dbReference>
<dbReference type="PRINTS" id="PR00037">
    <property type="entry name" value="HTHLACR"/>
</dbReference>
<dbReference type="Gene3D" id="1.10.10.10">
    <property type="entry name" value="Winged helix-like DNA-binding domain superfamily/Winged helix DNA-binding domain"/>
    <property type="match status" value="1"/>
</dbReference>
<protein>
    <submittedName>
        <fullName evidence="5">DeoR/GlpR transcriptional regulator</fullName>
    </submittedName>
</protein>
<dbReference type="InterPro" id="IPR018356">
    <property type="entry name" value="Tscrpt_reg_HTH_DeoR_CS"/>
</dbReference>
<keyword evidence="3" id="KW-0804">Transcription</keyword>
<organism evidence="5">
    <name type="scientific">Caldicellulosiruptor owensensis</name>
    <dbReference type="NCBI Taxonomy" id="55205"/>
    <lineage>
        <taxon>Bacteria</taxon>
        <taxon>Bacillati</taxon>
        <taxon>Bacillota</taxon>
        <taxon>Bacillota incertae sedis</taxon>
        <taxon>Caldicellulosiruptorales</taxon>
        <taxon>Caldicellulosiruptoraceae</taxon>
        <taxon>Caldicellulosiruptor</taxon>
    </lineage>
</organism>
<evidence type="ECO:0000259" key="4">
    <source>
        <dbReference type="PROSITE" id="PS51000"/>
    </source>
</evidence>
<dbReference type="InterPro" id="IPR050313">
    <property type="entry name" value="Carb_Metab_HTH_regulators"/>
</dbReference>
<dbReference type="InterPro" id="IPR036388">
    <property type="entry name" value="WH-like_DNA-bd_sf"/>
</dbReference>
<comment type="caution">
    <text evidence="5">The sequence shown here is derived from an EMBL/GenBank/DDBJ whole genome shotgun (WGS) entry which is preliminary data.</text>
</comment>
<accession>A0A7C5V5Z1</accession>
<dbReference type="PANTHER" id="PTHR30363">
    <property type="entry name" value="HTH-TYPE TRANSCRIPTIONAL REGULATOR SRLR-RELATED"/>
    <property type="match status" value="1"/>
</dbReference>
<evidence type="ECO:0000313" key="5">
    <source>
        <dbReference type="EMBL" id="HHS02568.1"/>
    </source>
</evidence>
<dbReference type="SUPFAM" id="SSF100950">
    <property type="entry name" value="NagB/RpiA/CoA transferase-like"/>
    <property type="match status" value="1"/>
</dbReference>
<dbReference type="PANTHER" id="PTHR30363:SF44">
    <property type="entry name" value="AGA OPERON TRANSCRIPTIONAL REPRESSOR-RELATED"/>
    <property type="match status" value="1"/>
</dbReference>
<name>A0A7C5V5Z1_9FIRM</name>
<dbReference type="InterPro" id="IPR014036">
    <property type="entry name" value="DeoR-like_C"/>
</dbReference>
<evidence type="ECO:0000256" key="2">
    <source>
        <dbReference type="ARBA" id="ARBA00023125"/>
    </source>
</evidence>
<feature type="domain" description="HTH deoR-type" evidence="4">
    <location>
        <begin position="3"/>
        <end position="58"/>
    </location>
</feature>
<dbReference type="EMBL" id="DRUZ01000100">
    <property type="protein sequence ID" value="HHS02568.1"/>
    <property type="molecule type" value="Genomic_DNA"/>
</dbReference>
<dbReference type="PROSITE" id="PS51000">
    <property type="entry name" value="HTH_DEOR_2"/>
    <property type="match status" value="1"/>
</dbReference>
<dbReference type="Pfam" id="PF08220">
    <property type="entry name" value="HTH_DeoR"/>
    <property type="match status" value="1"/>
</dbReference>
<dbReference type="SMART" id="SM00420">
    <property type="entry name" value="HTH_DEOR"/>
    <property type="match status" value="1"/>
</dbReference>
<keyword evidence="1" id="KW-0805">Transcription regulation</keyword>
<dbReference type="Pfam" id="PF00455">
    <property type="entry name" value="DeoRC"/>
    <property type="match status" value="1"/>
</dbReference>
<dbReference type="InterPro" id="IPR036390">
    <property type="entry name" value="WH_DNA-bd_sf"/>
</dbReference>
<dbReference type="GO" id="GO:0003677">
    <property type="term" value="F:DNA binding"/>
    <property type="evidence" value="ECO:0007669"/>
    <property type="project" value="UniProtKB-KW"/>
</dbReference>
<dbReference type="AlphaFoldDB" id="A0A7C5V5Z1"/>
<dbReference type="PROSITE" id="PS00894">
    <property type="entry name" value="HTH_DEOR_1"/>
    <property type="match status" value="1"/>
</dbReference>
<dbReference type="OMA" id="IPFEFRN"/>
<evidence type="ECO:0000256" key="3">
    <source>
        <dbReference type="ARBA" id="ARBA00023163"/>
    </source>
</evidence>
<dbReference type="GO" id="GO:0003700">
    <property type="term" value="F:DNA-binding transcription factor activity"/>
    <property type="evidence" value="ECO:0007669"/>
    <property type="project" value="InterPro"/>
</dbReference>
<evidence type="ECO:0000256" key="1">
    <source>
        <dbReference type="ARBA" id="ARBA00023015"/>
    </source>
</evidence>
<dbReference type="InterPro" id="IPR037171">
    <property type="entry name" value="NagB/RpiA_transferase-like"/>
</dbReference>
<keyword evidence="2" id="KW-0238">DNA-binding</keyword>
<dbReference type="SMART" id="SM01134">
    <property type="entry name" value="DeoRC"/>
    <property type="match status" value="1"/>
</dbReference>
<proteinExistence type="predicted"/>
<reference evidence="5" key="1">
    <citation type="journal article" date="2020" name="mSystems">
        <title>Genome- and Community-Level Interaction Insights into Carbon Utilization and Element Cycling Functions of Hydrothermarchaeota in Hydrothermal Sediment.</title>
        <authorList>
            <person name="Zhou Z."/>
            <person name="Liu Y."/>
            <person name="Xu W."/>
            <person name="Pan J."/>
            <person name="Luo Z.H."/>
            <person name="Li M."/>
        </authorList>
    </citation>
    <scope>NUCLEOTIDE SEQUENCE [LARGE SCALE GENOMIC DNA]</scope>
    <source>
        <strain evidence="5">SpSt-102</strain>
    </source>
</reference>
<dbReference type="SUPFAM" id="SSF46785">
    <property type="entry name" value="Winged helix' DNA-binding domain"/>
    <property type="match status" value="1"/>
</dbReference>
<sequence length="254" mass="28624">MLAIERRQKIMAMLNENKSVLVPELAKLFNVTEETIRRDLEKLEKEGLLKRTYGGAVLVENYNVDIPFEFRNVTNIEGKKQIALNLIKYIEDGDTLVMDSSTSALQVAKLLKTKKKITVITNSEQIINELKVFEDTIKVISTGGTLRNKSLSLVGPIAEQTLRSLNANKAIISCKGFDIEKGFTESNELEAQVKKLMIEIADKVYMIADHTKMNKTALVNIATLDDVDFIFTDKILPPSQENAIREKNVEIVYC</sequence>
<dbReference type="InterPro" id="IPR001034">
    <property type="entry name" value="DeoR_HTH"/>
</dbReference>
<gene>
    <name evidence="5" type="ORF">ENL71_08840</name>
</gene>